<evidence type="ECO:0000313" key="2">
    <source>
        <dbReference type="Proteomes" id="UP001163603"/>
    </source>
</evidence>
<name>A0ACC0YU36_9ROSI</name>
<comment type="caution">
    <text evidence="1">The sequence shown here is derived from an EMBL/GenBank/DDBJ whole genome shotgun (WGS) entry which is preliminary data.</text>
</comment>
<gene>
    <name evidence="1" type="ORF">Pint_17657</name>
</gene>
<evidence type="ECO:0000313" key="1">
    <source>
        <dbReference type="EMBL" id="KAJ0042203.1"/>
    </source>
</evidence>
<reference evidence="2" key="1">
    <citation type="journal article" date="2023" name="G3 (Bethesda)">
        <title>Genome assembly and association tests identify interacting loci associated with vigor, precocity, and sex in interspecific pistachio rootstocks.</title>
        <authorList>
            <person name="Palmer W."/>
            <person name="Jacygrad E."/>
            <person name="Sagayaradj S."/>
            <person name="Cavanaugh K."/>
            <person name="Han R."/>
            <person name="Bertier L."/>
            <person name="Beede B."/>
            <person name="Kafkas S."/>
            <person name="Golino D."/>
            <person name="Preece J."/>
            <person name="Michelmore R."/>
        </authorList>
    </citation>
    <scope>NUCLEOTIDE SEQUENCE [LARGE SCALE GENOMIC DNA]</scope>
</reference>
<accession>A0ACC0YU36</accession>
<sequence length="1377" mass="153629">MDGGEGWMSPNGFSPNGLLPDRAASVTQVLDQERWSRAEERTAELIACIQPNQPSEDRRNAVARYVKCLIKKCFPCEVFTFGSVPLKTYLPDGDIDLTAFSNMPNLKDNWANKVQEILKSEENNENAEFRVKDVQCINAEAINAGSHALANCCASWREGAGVFSMELLIESIMNILVSFLFEVKIIKCLVEDVVVDISVNQLGGLCTLCFFEEVDSLINHSYLFKRSIILIKAWCYYESRLLGSHHGLISTYALETLVLYIFHVYNNSFAGPLEVLYRFLEFFSNFDWHNFCLSLQGPVPISSHPNMAADPPRNDGGELSLSKLVFACTSEYAVLSQGQENLEQPFSLKHFNIIDPLRVNNNLGRSVSKGNFFRIRSAFSFGAQRLARLIECPKENLIAELNQFFMNTWNRHGKGHHPDALSVDMHGLQSGNLNKIDRPDSFRYGLSSTRDEVTEKSTRYTSEMTGSRFSLTQLGDSSQHGKHTLTWMSSTGDGSAVSHTENRKTCTNATNPASSHQKHHDLQNVSSNENTQVDRSRNSRSDFLRKEVRVRYQFGRTYSSPELTDRSSDILFRLRSGSVLESGNGRNAPTKSDNRRQNFCPEGLDNHSAKFPTEDHPISSQNSSHQHIDSAVGLHSASNSCYDGPGMGYMGKHSHPVAETMQMYQEEQHFVNMMASRFNINGQVQMQVPISPTVVSSLGYAKKNLVATVPTNIPVIRSPWISKMHYSQGLFPLPVSQYHQGIGMTSNREEFTKLVDSNLILKELNQEDSDLGFQHEQNVDSLRDYDHGNRNLQARQLEDRQQFSLGSSSSEVTDSGGLIGEIYVGSFPCKRIWETDVKSGASSRFVSSQPIPSRIKPSSEKFWDGSPSRPYKSTQDKHGRKSVFSTDPSTKEELARNGGHNEGESVDPVSSESDEATREQIPLPTACTDVVESSVSGSVFSSHVQTHQVPRYEPALVNGSNSDLPVASVFVGSQSEHNDGKNQGVLPFTLFPMWTGVTGIRLPTMLPMYNLSTETGISSVSTNHYDGDEEFDNCPEHQSDHSLDSTESHDQSKLYKTYNSMKDVASLEPSEHHETDILKSDFVSHWQNLQYGWFCQKAELHGPLHPSLGMVPPMYAREHFTWDKTGIPPAANINLLSQLMGYSPSFTPVSPNQPIGDYEHQDEIPRCRSSTGTYLPIHKRSFRGRKSSNTRNHKRYHRCDRKDHVGEREGSWNANSKPQLPARGQGCNQVEKPNRRMDRATASSNRSDKSWDSFEHDCLPSYHSHSVPSTISNSINHGSATVASGMNSLPFVNPSGLSTSGTAVPSLVKLYPYDQNMEFGSLAEQLEFGSLGAVRSGADEAAHVVEGSSRVVDEQHKSHDHSGLSSLDQLSFSQLQR</sequence>
<proteinExistence type="predicted"/>
<dbReference type="EMBL" id="CM047739">
    <property type="protein sequence ID" value="KAJ0042203.1"/>
    <property type="molecule type" value="Genomic_DNA"/>
</dbReference>
<protein>
    <submittedName>
        <fullName evidence="1">Uncharacterized protein</fullName>
    </submittedName>
</protein>
<organism evidence="1 2">
    <name type="scientific">Pistacia integerrima</name>
    <dbReference type="NCBI Taxonomy" id="434235"/>
    <lineage>
        <taxon>Eukaryota</taxon>
        <taxon>Viridiplantae</taxon>
        <taxon>Streptophyta</taxon>
        <taxon>Embryophyta</taxon>
        <taxon>Tracheophyta</taxon>
        <taxon>Spermatophyta</taxon>
        <taxon>Magnoliopsida</taxon>
        <taxon>eudicotyledons</taxon>
        <taxon>Gunneridae</taxon>
        <taxon>Pentapetalae</taxon>
        <taxon>rosids</taxon>
        <taxon>malvids</taxon>
        <taxon>Sapindales</taxon>
        <taxon>Anacardiaceae</taxon>
        <taxon>Pistacia</taxon>
    </lineage>
</organism>
<keyword evidence="2" id="KW-1185">Reference proteome</keyword>
<dbReference type="Proteomes" id="UP001163603">
    <property type="component" value="Chromosome 4"/>
</dbReference>